<feature type="compositionally biased region" description="Low complexity" evidence="1">
    <location>
        <begin position="1"/>
        <end position="19"/>
    </location>
</feature>
<dbReference type="AlphaFoldDB" id="A0A1E7MYX2"/>
<evidence type="ECO:0000313" key="4">
    <source>
        <dbReference type="Proteomes" id="UP000037395"/>
    </source>
</evidence>
<protein>
    <submittedName>
        <fullName evidence="3">Uncharacterized protein</fullName>
    </submittedName>
</protein>
<evidence type="ECO:0000313" key="2">
    <source>
        <dbReference type="EMBL" id="GGU83839.1"/>
    </source>
</evidence>
<dbReference type="GeneID" id="97487040"/>
<feature type="region of interest" description="Disordered" evidence="1">
    <location>
        <begin position="165"/>
        <end position="187"/>
    </location>
</feature>
<reference evidence="4" key="4">
    <citation type="submission" date="2016-08" db="EMBL/GenBank/DDBJ databases">
        <title>Sequencing, assembly and comparative genomics of S. aureofaciens ATCC 10762.</title>
        <authorList>
            <person name="Gradnigo J.S."/>
            <person name="Johnson N."/>
            <person name="Somerville G.A."/>
        </authorList>
    </citation>
    <scope>NUCLEOTIDE SEQUENCE [LARGE SCALE GENOMIC DNA]</scope>
    <source>
        <strain evidence="4">ATCC 10762 / DSM 40127 / CCM 3239 / JCM 4008 / LMG 5968 / NBRC 12843 / NCIMB 8234 / A-377</strain>
    </source>
</reference>
<reference evidence="2" key="5">
    <citation type="submission" date="2020-09" db="EMBL/GenBank/DDBJ databases">
        <authorList>
            <person name="Sun Q."/>
            <person name="Ohkuma M."/>
        </authorList>
    </citation>
    <scope>NUCLEOTIDE SEQUENCE</scope>
    <source>
        <strain evidence="2">JCM 4434</strain>
    </source>
</reference>
<reference evidence="3" key="3">
    <citation type="submission" date="2016-08" db="EMBL/GenBank/DDBJ databases">
        <title>Sequencing, Assembly and Comparative Genomics of S. aureofaciens ATCC 10762.</title>
        <authorList>
            <person name="Gradnigo J.S."/>
            <person name="Johnson N."/>
            <person name="Somerville G.A."/>
        </authorList>
    </citation>
    <scope>NUCLEOTIDE SEQUENCE [LARGE SCALE GENOMIC DNA]</scope>
    <source>
        <strain evidence="3">ATCC 10762</strain>
    </source>
</reference>
<dbReference type="RefSeq" id="WP_030552320.1">
    <property type="nucleotide sequence ID" value="NZ_BMUB01000008.1"/>
</dbReference>
<reference evidence="2" key="1">
    <citation type="journal article" date="2014" name="Int. J. Syst. Evol. Microbiol.">
        <title>Complete genome sequence of Corynebacterium casei LMG S-19264T (=DSM 44701T), isolated from a smear-ripened cheese.</title>
        <authorList>
            <consortium name="US DOE Joint Genome Institute (JGI-PGF)"/>
            <person name="Walter F."/>
            <person name="Albersmeier A."/>
            <person name="Kalinowski J."/>
            <person name="Ruckert C."/>
        </authorList>
    </citation>
    <scope>NUCLEOTIDE SEQUENCE</scope>
    <source>
        <strain evidence="2">JCM 4434</strain>
    </source>
</reference>
<dbReference type="Proteomes" id="UP000610124">
    <property type="component" value="Unassembled WGS sequence"/>
</dbReference>
<evidence type="ECO:0000313" key="3">
    <source>
        <dbReference type="EMBL" id="OEV33645.1"/>
    </source>
</evidence>
<accession>A0A1E7MYX2</accession>
<keyword evidence="4" id="KW-1185">Reference proteome</keyword>
<gene>
    <name evidence="2" type="ORF">GCM10010502_39960</name>
    <name evidence="3" type="ORF">HS99_0038580</name>
</gene>
<evidence type="ECO:0000256" key="1">
    <source>
        <dbReference type="SAM" id="MobiDB-lite"/>
    </source>
</evidence>
<dbReference type="Proteomes" id="UP000037395">
    <property type="component" value="Unassembled WGS sequence"/>
</dbReference>
<dbReference type="OrthoDB" id="4245630at2"/>
<feature type="region of interest" description="Disordered" evidence="1">
    <location>
        <begin position="1"/>
        <end position="29"/>
    </location>
</feature>
<organism evidence="3 4">
    <name type="scientific">Kitasatospora aureofaciens</name>
    <name type="common">Streptomyces aureofaciens</name>
    <dbReference type="NCBI Taxonomy" id="1894"/>
    <lineage>
        <taxon>Bacteria</taxon>
        <taxon>Bacillati</taxon>
        <taxon>Actinomycetota</taxon>
        <taxon>Actinomycetes</taxon>
        <taxon>Kitasatosporales</taxon>
        <taxon>Streptomycetaceae</taxon>
        <taxon>Kitasatospora</taxon>
    </lineage>
</organism>
<dbReference type="EMBL" id="BMUB01000008">
    <property type="protein sequence ID" value="GGU83839.1"/>
    <property type="molecule type" value="Genomic_DNA"/>
</dbReference>
<reference evidence="3 4" key="2">
    <citation type="submission" date="2014-07" db="EMBL/GenBank/DDBJ databases">
        <authorList>
            <person name="Zhang J.E."/>
            <person name="Yang H."/>
            <person name="Guo J."/>
            <person name="Deng Z."/>
            <person name="Luo H."/>
            <person name="Luo M."/>
            <person name="Zhao B."/>
        </authorList>
    </citation>
    <scope>NUCLEOTIDE SEQUENCE [LARGE SCALE GENOMIC DNA]</scope>
    <source>
        <strain evidence="3">ATCC 10762</strain>
        <strain evidence="4">ATCC 10762 / DSM 40127 / CCM 3239 / JCM 4008 / LMG 5968 / NBRC 12843 / NCIMB 8234 / A-377</strain>
    </source>
</reference>
<sequence length="187" mass="19142">MTDPTSSAPSAGTTPSGASPTGGGAYTLPANPKMYGPTISESQTYSSAQDLVTAFGGQNVKIEIDTLTVFANKVEALLQAMEGSAAAPYNMKEQKLQGTDLASATFTEATDLTTAYGKVHAELVRLHKDFLSQITAMKDAVAKSAGAYQTSDDNAAAAQKAVAQSAGVTTPKVAANRPASKGAEADY</sequence>
<name>A0A1E7MYX2_KITAU</name>
<dbReference type="EMBL" id="JPRF03000063">
    <property type="protein sequence ID" value="OEV33645.1"/>
    <property type="molecule type" value="Genomic_DNA"/>
</dbReference>
<comment type="caution">
    <text evidence="3">The sequence shown here is derived from an EMBL/GenBank/DDBJ whole genome shotgun (WGS) entry which is preliminary data.</text>
</comment>
<proteinExistence type="predicted"/>
<dbReference type="KEGG" id="kau:B6264_08645"/>
<accession>A0A8H9LV00</accession>